<dbReference type="InterPro" id="IPR001258">
    <property type="entry name" value="NHL_repeat"/>
</dbReference>
<dbReference type="Gene3D" id="2.120.10.30">
    <property type="entry name" value="TolB, C-terminal domain"/>
    <property type="match status" value="2"/>
</dbReference>
<dbReference type="Pfam" id="PF01436">
    <property type="entry name" value="NHL"/>
    <property type="match status" value="2"/>
</dbReference>
<reference evidence="2" key="1">
    <citation type="submission" date="2021-02" db="EMBL/GenBank/DDBJ databases">
        <authorList>
            <person name="Nowell W R."/>
        </authorList>
    </citation>
    <scope>NUCLEOTIDE SEQUENCE</scope>
</reference>
<proteinExistence type="predicted"/>
<dbReference type="Gene3D" id="2.40.10.500">
    <property type="match status" value="1"/>
</dbReference>
<evidence type="ECO:0000313" key="2">
    <source>
        <dbReference type="EMBL" id="CAF4227082.1"/>
    </source>
</evidence>
<evidence type="ECO:0000256" key="1">
    <source>
        <dbReference type="ARBA" id="ARBA00022737"/>
    </source>
</evidence>
<evidence type="ECO:0000313" key="3">
    <source>
        <dbReference type="Proteomes" id="UP000663881"/>
    </source>
</evidence>
<name>A0A820DAX7_9BILA</name>
<dbReference type="PANTHER" id="PTHR24104:SF25">
    <property type="entry name" value="PROTEIN LIN-41"/>
    <property type="match status" value="1"/>
</dbReference>
<dbReference type="InterPro" id="IPR050952">
    <property type="entry name" value="TRIM-NHL_E3_ligases"/>
</dbReference>
<dbReference type="AlphaFoldDB" id="A0A820DAX7"/>
<dbReference type="GO" id="GO:0008270">
    <property type="term" value="F:zinc ion binding"/>
    <property type="evidence" value="ECO:0007669"/>
    <property type="project" value="UniProtKB-KW"/>
</dbReference>
<organism evidence="2 3">
    <name type="scientific">Adineta steineri</name>
    <dbReference type="NCBI Taxonomy" id="433720"/>
    <lineage>
        <taxon>Eukaryota</taxon>
        <taxon>Metazoa</taxon>
        <taxon>Spiralia</taxon>
        <taxon>Gnathifera</taxon>
        <taxon>Rotifera</taxon>
        <taxon>Eurotatoria</taxon>
        <taxon>Bdelloidea</taxon>
        <taxon>Adinetida</taxon>
        <taxon>Adinetidae</taxon>
        <taxon>Adineta</taxon>
    </lineage>
</organism>
<dbReference type="GO" id="GO:0000209">
    <property type="term" value="P:protein polyubiquitination"/>
    <property type="evidence" value="ECO:0007669"/>
    <property type="project" value="TreeGrafter"/>
</dbReference>
<accession>A0A820DAX7</accession>
<dbReference type="Proteomes" id="UP000663881">
    <property type="component" value="Unassembled WGS sequence"/>
</dbReference>
<dbReference type="EMBL" id="CAJOAY010010795">
    <property type="protein sequence ID" value="CAF4227082.1"/>
    <property type="molecule type" value="Genomic_DNA"/>
</dbReference>
<dbReference type="GO" id="GO:0043161">
    <property type="term" value="P:proteasome-mediated ubiquitin-dependent protein catabolic process"/>
    <property type="evidence" value="ECO:0007669"/>
    <property type="project" value="TreeGrafter"/>
</dbReference>
<comment type="caution">
    <text evidence="2">The sequence shown here is derived from an EMBL/GenBank/DDBJ whole genome shotgun (WGS) entry which is preliminary data.</text>
</comment>
<dbReference type="PANTHER" id="PTHR24104">
    <property type="entry name" value="E3 UBIQUITIN-PROTEIN LIGASE NHLRC1-RELATED"/>
    <property type="match status" value="1"/>
</dbReference>
<feature type="non-terminal residue" evidence="2">
    <location>
        <position position="1"/>
    </location>
</feature>
<dbReference type="InterPro" id="IPR011042">
    <property type="entry name" value="6-blade_b-propeller_TolB-like"/>
</dbReference>
<dbReference type="SUPFAM" id="SSF101898">
    <property type="entry name" value="NHL repeat"/>
    <property type="match status" value="1"/>
</dbReference>
<gene>
    <name evidence="2" type="ORF">OKA104_LOCUS42354</name>
</gene>
<sequence length="297" mass="33765">SKFNKWKQNAITVAGGNGKGQEPNQLQCSLGIFIDKTKNIFIADFWNHRIVEWKCNAKEGQIIAGGNGEGNRMDQLNRPTHVIFDQQNHSIIIADSLNRRVVQWMNQNQQILIKNIDCWGLAMDKHGFLYVSDYKKNQVTRWKMGEYNKGIVVVGGNGKGNQLNQLSFPGFIFVDEDESVYVSDRQNHRVMKWRKDAKEGRVVAGGNGEGRNLNQLSSPEGLIVDNLGQIYVADCWNDRIMRWCEGKEKGEIVVGGNGQGNQTHQVNRPMGLSFDDEGNLYVVDSWNHRIEKFEIIL</sequence>
<protein>
    <submittedName>
        <fullName evidence="2">Uncharacterized protein</fullName>
    </submittedName>
</protein>
<keyword evidence="1" id="KW-0677">Repeat</keyword>
<dbReference type="GO" id="GO:0061630">
    <property type="term" value="F:ubiquitin protein ligase activity"/>
    <property type="evidence" value="ECO:0007669"/>
    <property type="project" value="TreeGrafter"/>
</dbReference>
<dbReference type="CDD" id="cd05819">
    <property type="entry name" value="NHL"/>
    <property type="match status" value="1"/>
</dbReference>